<feature type="transmembrane region" description="Helical" evidence="5">
    <location>
        <begin position="172"/>
        <end position="191"/>
    </location>
</feature>
<protein>
    <submittedName>
        <fullName evidence="7">MFS transporter</fullName>
    </submittedName>
</protein>
<evidence type="ECO:0000256" key="3">
    <source>
        <dbReference type="ARBA" id="ARBA00022989"/>
    </source>
</evidence>
<keyword evidence="8" id="KW-1185">Reference proteome</keyword>
<keyword evidence="3 5" id="KW-1133">Transmembrane helix</keyword>
<comment type="subcellular location">
    <subcellularLocation>
        <location evidence="1">Membrane</location>
        <topology evidence="1">Multi-pass membrane protein</topology>
    </subcellularLocation>
</comment>
<evidence type="ECO:0000256" key="2">
    <source>
        <dbReference type="ARBA" id="ARBA00022692"/>
    </source>
</evidence>
<proteinExistence type="predicted"/>
<dbReference type="OrthoDB" id="183263at2"/>
<dbReference type="PROSITE" id="PS00216">
    <property type="entry name" value="SUGAR_TRANSPORT_1"/>
    <property type="match status" value="1"/>
</dbReference>
<dbReference type="Pfam" id="PF07690">
    <property type="entry name" value="MFS_1"/>
    <property type="match status" value="1"/>
</dbReference>
<dbReference type="AlphaFoldDB" id="A0A0E3U5E9"/>
<sequence>MAFFSWFQELNTKERKALYAGFSGYAVDAFDFMIYSFLIPTLIAAWGMTKGEAGMIATSSLISSAVGGWLAGILADRYGRVRVLQWTIATFCLFTFLSGFTNSFWQLLVTRTLQGIGFGGEWTVVTMMMGEMIRSPQHRAKAVGTVQSSWSVGWAAAALLYWFFFAVLDEGYAWRACFWIGILPAVWIVYVRRNVSDPEIFTQTRRKIAEGQLQSNFTQIFAPEHLKTTILGSLLCTGMLGGYYAITTWLPTYLKTVRGLSVFNTSAYLIVLIVGSFVGYIVGAILSDKLGRRGAFIFFAVASFVLGMVYTMLPITDSAMLLLGFPLGIVVQGIFAGIGAYLTELYPNHIRGSGQGFCYNLGRGIGSFFPIAVGTLAQTGSLVKAIGMVAGGGYLLVVVCALLLPETRGKSLVSTDFVH</sequence>
<feature type="transmembrane region" description="Helical" evidence="5">
    <location>
        <begin position="53"/>
        <end position="74"/>
    </location>
</feature>
<feature type="transmembrane region" description="Helical" evidence="5">
    <location>
        <begin position="357"/>
        <end position="377"/>
    </location>
</feature>
<dbReference type="KEGG" id="pox:MB84_02620"/>
<evidence type="ECO:0000313" key="8">
    <source>
        <dbReference type="Proteomes" id="UP000035050"/>
    </source>
</evidence>
<keyword evidence="2 5" id="KW-0812">Transmembrane</keyword>
<feature type="transmembrane region" description="Helical" evidence="5">
    <location>
        <begin position="319"/>
        <end position="345"/>
    </location>
</feature>
<dbReference type="HOGENOM" id="CLU_001265_46_6_4"/>
<feature type="transmembrane region" description="Helical" evidence="5">
    <location>
        <begin position="228"/>
        <end position="246"/>
    </location>
</feature>
<dbReference type="PANTHER" id="PTHR23508">
    <property type="entry name" value="CARBOXYLIC ACID TRANSPORTER PROTEIN HOMOLOG"/>
    <property type="match status" value="1"/>
</dbReference>
<dbReference type="GO" id="GO:0046943">
    <property type="term" value="F:carboxylic acid transmembrane transporter activity"/>
    <property type="evidence" value="ECO:0007669"/>
    <property type="project" value="TreeGrafter"/>
</dbReference>
<keyword evidence="4 5" id="KW-0472">Membrane</keyword>
<feature type="transmembrane region" description="Helical" evidence="5">
    <location>
        <begin position="111"/>
        <end position="130"/>
    </location>
</feature>
<dbReference type="GO" id="GO:0005886">
    <property type="term" value="C:plasma membrane"/>
    <property type="evidence" value="ECO:0007669"/>
    <property type="project" value="TreeGrafter"/>
</dbReference>
<evidence type="ECO:0000313" key="7">
    <source>
        <dbReference type="EMBL" id="AKC68583.1"/>
    </source>
</evidence>
<dbReference type="InterPro" id="IPR011701">
    <property type="entry name" value="MFS"/>
</dbReference>
<evidence type="ECO:0000256" key="5">
    <source>
        <dbReference type="SAM" id="Phobius"/>
    </source>
</evidence>
<feature type="transmembrane region" description="Helical" evidence="5">
    <location>
        <begin position="383"/>
        <end position="404"/>
    </location>
</feature>
<dbReference type="InterPro" id="IPR005829">
    <property type="entry name" value="Sugar_transporter_CS"/>
</dbReference>
<feature type="transmembrane region" description="Helical" evidence="5">
    <location>
        <begin position="86"/>
        <end position="105"/>
    </location>
</feature>
<feature type="transmembrane region" description="Helical" evidence="5">
    <location>
        <begin position="294"/>
        <end position="313"/>
    </location>
</feature>
<dbReference type="PROSITE" id="PS50850">
    <property type="entry name" value="MFS"/>
    <property type="match status" value="1"/>
</dbReference>
<gene>
    <name evidence="7" type="ORF">MB84_02620</name>
</gene>
<dbReference type="SUPFAM" id="SSF103473">
    <property type="entry name" value="MFS general substrate transporter"/>
    <property type="match status" value="1"/>
</dbReference>
<dbReference type="CDD" id="cd17371">
    <property type="entry name" value="MFS_MucK"/>
    <property type="match status" value="1"/>
</dbReference>
<evidence type="ECO:0000256" key="4">
    <source>
        <dbReference type="ARBA" id="ARBA00023136"/>
    </source>
</evidence>
<organism evidence="7 8">
    <name type="scientific">Pandoraea oxalativorans</name>
    <dbReference type="NCBI Taxonomy" id="573737"/>
    <lineage>
        <taxon>Bacteria</taxon>
        <taxon>Pseudomonadati</taxon>
        <taxon>Pseudomonadota</taxon>
        <taxon>Betaproteobacteria</taxon>
        <taxon>Burkholderiales</taxon>
        <taxon>Burkholderiaceae</taxon>
        <taxon>Pandoraea</taxon>
    </lineage>
</organism>
<feature type="transmembrane region" description="Helical" evidence="5">
    <location>
        <begin position="266"/>
        <end position="287"/>
    </location>
</feature>
<dbReference type="Proteomes" id="UP000035050">
    <property type="component" value="Chromosome"/>
</dbReference>
<evidence type="ECO:0000256" key="1">
    <source>
        <dbReference type="ARBA" id="ARBA00004141"/>
    </source>
</evidence>
<dbReference type="PATRIC" id="fig|573737.6.peg.1305"/>
<accession>A0A0E3U5E9</accession>
<reference evidence="7" key="1">
    <citation type="submission" date="2016-06" db="EMBL/GenBank/DDBJ databases">
        <title>Pandoraea oxalativorans DSM 23570 Genome Sequencing.</title>
        <authorList>
            <person name="Ee R."/>
            <person name="Lim Y.-L."/>
            <person name="Yong D."/>
            <person name="Yin W.-F."/>
            <person name="Chan K.-G."/>
        </authorList>
    </citation>
    <scope>NUCLEOTIDE SEQUENCE</scope>
    <source>
        <strain evidence="7">DSM 23570</strain>
    </source>
</reference>
<feature type="domain" description="Major facilitator superfamily (MFS) profile" evidence="6">
    <location>
        <begin position="17"/>
        <end position="408"/>
    </location>
</feature>
<feature type="transmembrane region" description="Helical" evidence="5">
    <location>
        <begin position="142"/>
        <end position="166"/>
    </location>
</feature>
<dbReference type="PANTHER" id="PTHR23508:SF10">
    <property type="entry name" value="CARBOXYLIC ACID TRANSPORTER PROTEIN HOMOLOG"/>
    <property type="match status" value="1"/>
</dbReference>
<dbReference type="Gene3D" id="1.20.1250.20">
    <property type="entry name" value="MFS general substrate transporter like domains"/>
    <property type="match status" value="2"/>
</dbReference>
<dbReference type="EMBL" id="CP011253">
    <property type="protein sequence ID" value="AKC68583.1"/>
    <property type="molecule type" value="Genomic_DNA"/>
</dbReference>
<dbReference type="RefSeq" id="WP_046290006.1">
    <property type="nucleotide sequence ID" value="NZ_CP011253.3"/>
</dbReference>
<dbReference type="InterPro" id="IPR020846">
    <property type="entry name" value="MFS_dom"/>
</dbReference>
<evidence type="ECO:0000259" key="6">
    <source>
        <dbReference type="PROSITE" id="PS50850"/>
    </source>
</evidence>
<dbReference type="InterPro" id="IPR036259">
    <property type="entry name" value="MFS_trans_sf"/>
</dbReference>
<name>A0A0E3U5E9_9BURK</name>
<feature type="transmembrane region" description="Helical" evidence="5">
    <location>
        <begin position="25"/>
        <end position="47"/>
    </location>
</feature>